<organism evidence="3 4">
    <name type="scientific">Arenicella xantha</name>
    <dbReference type="NCBI Taxonomy" id="644221"/>
    <lineage>
        <taxon>Bacteria</taxon>
        <taxon>Pseudomonadati</taxon>
        <taxon>Pseudomonadota</taxon>
        <taxon>Gammaproteobacteria</taxon>
        <taxon>Arenicellales</taxon>
        <taxon>Arenicellaceae</taxon>
        <taxon>Arenicella</taxon>
    </lineage>
</organism>
<feature type="region of interest" description="Disordered" evidence="1">
    <location>
        <begin position="365"/>
        <end position="391"/>
    </location>
</feature>
<dbReference type="SUPFAM" id="SSF53448">
    <property type="entry name" value="Nucleotide-diphospho-sugar transferases"/>
    <property type="match status" value="1"/>
</dbReference>
<dbReference type="AlphaFoldDB" id="A0A395JIL0"/>
<protein>
    <submittedName>
        <fullName evidence="3">Glycosyl transferase family 2</fullName>
    </submittedName>
</protein>
<dbReference type="OrthoDB" id="9815923at2"/>
<proteinExistence type="predicted"/>
<feature type="domain" description="Glycosyltransferase 2-like" evidence="2">
    <location>
        <begin position="400"/>
        <end position="528"/>
    </location>
</feature>
<dbReference type="GO" id="GO:0016740">
    <property type="term" value="F:transferase activity"/>
    <property type="evidence" value="ECO:0007669"/>
    <property type="project" value="UniProtKB-KW"/>
</dbReference>
<keyword evidence="4" id="KW-1185">Reference proteome</keyword>
<dbReference type="InterPro" id="IPR001173">
    <property type="entry name" value="Glyco_trans_2-like"/>
</dbReference>
<dbReference type="EMBL" id="QNRT01000002">
    <property type="protein sequence ID" value="RBP50616.1"/>
    <property type="molecule type" value="Genomic_DNA"/>
</dbReference>
<dbReference type="CDD" id="cd00761">
    <property type="entry name" value="Glyco_tranf_GTA_type"/>
    <property type="match status" value="1"/>
</dbReference>
<reference evidence="3 4" key="1">
    <citation type="submission" date="2018-06" db="EMBL/GenBank/DDBJ databases">
        <title>Genomic Encyclopedia of Type Strains, Phase IV (KMG-IV): sequencing the most valuable type-strain genomes for metagenomic binning, comparative biology and taxonomic classification.</title>
        <authorList>
            <person name="Goeker M."/>
        </authorList>
    </citation>
    <scope>NUCLEOTIDE SEQUENCE [LARGE SCALE GENOMIC DNA]</scope>
    <source>
        <strain evidence="3 4">DSM 24032</strain>
    </source>
</reference>
<accession>A0A395JIL0</accession>
<evidence type="ECO:0000313" key="3">
    <source>
        <dbReference type="EMBL" id="RBP50616.1"/>
    </source>
</evidence>
<dbReference type="Gene3D" id="1.25.40.10">
    <property type="entry name" value="Tetratricopeptide repeat domain"/>
    <property type="match status" value="1"/>
</dbReference>
<sequence>MPESISKAICLAIFIKPNTQISEASLLTAKPFIDRWIISGESLEAQQEGLIRNALAGVEGHFVGNAKNDYGQAKCALLREAQLSADWVLMLDANEELCVFTPRLQIPEAADIGLLDIKRGKSVTSEARLFSANAKVTFSYPVAEYPSANGDNSVQVSGCAVRSHTPSQSLLEDRVVNRFLLDSVLGKYPRSAELSLLLGKVELANGQLKPALLHFEAIRDLMASDTISWTAHYLAGVICSAQRNLVRAIYHWQAAFDLMPDRAEPLMRLAELHYTEEDYGSAARLTAEIADMDRPVSVDYYEPDIYRYTAEVLKAHAWHKLGRSEEAIACLNDLIAPQLNLSVKTDVRVALGDIEHEVALASAEKETSAQVGQTSNCQTLTTQASSPYPSPQPKLTIGMATHDDYDGVYFSVMSLVLYHRDHLNDVEILIIDNNPDSKHGEAVRGLAQRVKQIRYVAAQEYRGTAIRERVFQEAKGKYVLCMDCHVFLHTGSLGRLIDYFDANPNSPDILHGPIYYDDHNNFSTHMTADWYDGFYGRWGSNPQGGNSDNPPFEIPMQGLGLFACVKSQWPGFNLKFRGFGGEEGYIHEKFRQRGGRALCLPFLRWTHRFDRPNSPTYTNSWEDRIRNYLIGWDELGLDTSQILQHFSQTLGEVNTSANYARFLTEKQSPLWGYDTVYLYSAIPFGSEVLTGLGVQRIIQTASSKDMLTSLLRQSVKHGLPNVLVLIAKTDSKLEFETAIYNSLPNFESFQTGGDDIQIIESPKFQANLITSAGFLTAADCITEECLLSADKLHKMSTSFRELMVDV</sequence>
<dbReference type="RefSeq" id="WP_113953462.1">
    <property type="nucleotide sequence ID" value="NZ_QNRT01000002.1"/>
</dbReference>
<comment type="caution">
    <text evidence="3">The sequence shown here is derived from an EMBL/GenBank/DDBJ whole genome shotgun (WGS) entry which is preliminary data.</text>
</comment>
<keyword evidence="3" id="KW-0808">Transferase</keyword>
<dbReference type="SUPFAM" id="SSF48452">
    <property type="entry name" value="TPR-like"/>
    <property type="match status" value="1"/>
</dbReference>
<feature type="compositionally biased region" description="Polar residues" evidence="1">
    <location>
        <begin position="368"/>
        <end position="387"/>
    </location>
</feature>
<name>A0A395JIL0_9GAMM</name>
<dbReference type="Gene3D" id="3.90.550.10">
    <property type="entry name" value="Spore Coat Polysaccharide Biosynthesis Protein SpsA, Chain A"/>
    <property type="match status" value="1"/>
</dbReference>
<dbReference type="InterPro" id="IPR011990">
    <property type="entry name" value="TPR-like_helical_dom_sf"/>
</dbReference>
<evidence type="ECO:0000256" key="1">
    <source>
        <dbReference type="SAM" id="MobiDB-lite"/>
    </source>
</evidence>
<dbReference type="InParanoid" id="A0A395JIL0"/>
<dbReference type="InterPro" id="IPR029044">
    <property type="entry name" value="Nucleotide-diphossugar_trans"/>
</dbReference>
<evidence type="ECO:0000313" key="4">
    <source>
        <dbReference type="Proteomes" id="UP000253083"/>
    </source>
</evidence>
<dbReference type="Proteomes" id="UP000253083">
    <property type="component" value="Unassembled WGS sequence"/>
</dbReference>
<evidence type="ECO:0000259" key="2">
    <source>
        <dbReference type="Pfam" id="PF00535"/>
    </source>
</evidence>
<gene>
    <name evidence="3" type="ORF">DFR28_10227</name>
</gene>
<dbReference type="Pfam" id="PF00535">
    <property type="entry name" value="Glycos_transf_2"/>
    <property type="match status" value="1"/>
</dbReference>